<keyword evidence="2" id="KW-1185">Reference proteome</keyword>
<protein>
    <submittedName>
        <fullName evidence="1">Uncharacterized protein</fullName>
    </submittedName>
</protein>
<proteinExistence type="predicted"/>
<name>A0AAV1B5J6_VICFA</name>
<evidence type="ECO:0000313" key="2">
    <source>
        <dbReference type="Proteomes" id="UP001157006"/>
    </source>
</evidence>
<dbReference type="Proteomes" id="UP001157006">
    <property type="component" value="Chromosome 6"/>
</dbReference>
<organism evidence="1 2">
    <name type="scientific">Vicia faba</name>
    <name type="common">Broad bean</name>
    <name type="synonym">Faba vulgaris</name>
    <dbReference type="NCBI Taxonomy" id="3906"/>
    <lineage>
        <taxon>Eukaryota</taxon>
        <taxon>Viridiplantae</taxon>
        <taxon>Streptophyta</taxon>
        <taxon>Embryophyta</taxon>
        <taxon>Tracheophyta</taxon>
        <taxon>Spermatophyta</taxon>
        <taxon>Magnoliopsida</taxon>
        <taxon>eudicotyledons</taxon>
        <taxon>Gunneridae</taxon>
        <taxon>Pentapetalae</taxon>
        <taxon>rosids</taxon>
        <taxon>fabids</taxon>
        <taxon>Fabales</taxon>
        <taxon>Fabaceae</taxon>
        <taxon>Papilionoideae</taxon>
        <taxon>50 kb inversion clade</taxon>
        <taxon>NPAAA clade</taxon>
        <taxon>Hologalegina</taxon>
        <taxon>IRL clade</taxon>
        <taxon>Fabeae</taxon>
        <taxon>Vicia</taxon>
    </lineage>
</organism>
<sequence length="176" mass="20033">MATFKVVFYTNGCFVKDPDDSEEERMNEFDERVGAGVDGEPIIETVANSDVPSEPVKTMFIIEEMGKTHVIEDVYMTDELDSDDDDDNCDERSRVIRFKAKYALSKDFVFKVGMKFCSLRQFKDAILEHNVLNGRDDDDVLDVQPLSIDKSPLKPSVKTFFGKTPKVCKNKPFKVP</sequence>
<accession>A0AAV1B5J6</accession>
<dbReference type="AlphaFoldDB" id="A0AAV1B5J6"/>
<reference evidence="1 2" key="1">
    <citation type="submission" date="2023-01" db="EMBL/GenBank/DDBJ databases">
        <authorList>
            <person name="Kreplak J."/>
        </authorList>
    </citation>
    <scope>NUCLEOTIDE SEQUENCE [LARGE SCALE GENOMIC DNA]</scope>
</reference>
<dbReference type="EMBL" id="OX451741">
    <property type="protein sequence ID" value="CAI8617710.1"/>
    <property type="molecule type" value="Genomic_DNA"/>
</dbReference>
<evidence type="ECO:0000313" key="1">
    <source>
        <dbReference type="EMBL" id="CAI8617710.1"/>
    </source>
</evidence>
<gene>
    <name evidence="1" type="ORF">VFH_VI089320</name>
</gene>